<evidence type="ECO:0000313" key="3">
    <source>
        <dbReference type="EMBL" id="OUN88553.1"/>
    </source>
</evidence>
<dbReference type="Proteomes" id="UP000195781">
    <property type="component" value="Unassembled WGS sequence"/>
</dbReference>
<dbReference type="RefSeq" id="WP_094335526.1">
    <property type="nucleotide sequence ID" value="NZ_NFIE01000011.1"/>
</dbReference>
<name>A0A1Y3XSS5_9ACTN</name>
<evidence type="ECO:0000256" key="2">
    <source>
        <dbReference type="SAM" id="Phobius"/>
    </source>
</evidence>
<feature type="region of interest" description="Disordered" evidence="1">
    <location>
        <begin position="1"/>
        <end position="26"/>
    </location>
</feature>
<protein>
    <submittedName>
        <fullName evidence="3">Uncharacterized protein</fullName>
    </submittedName>
</protein>
<feature type="transmembrane region" description="Helical" evidence="2">
    <location>
        <begin position="123"/>
        <end position="147"/>
    </location>
</feature>
<gene>
    <name evidence="3" type="ORF">B5G02_05715</name>
</gene>
<keyword evidence="2" id="KW-1133">Transmembrane helix</keyword>
<keyword evidence="2" id="KW-0812">Transmembrane</keyword>
<organism evidence="3 4">
    <name type="scientific">[Collinsella] massiliensis</name>
    <dbReference type="NCBI Taxonomy" id="1232426"/>
    <lineage>
        <taxon>Bacteria</taxon>
        <taxon>Bacillati</taxon>
        <taxon>Actinomycetota</taxon>
        <taxon>Coriobacteriia</taxon>
        <taxon>Coriobacteriales</taxon>
        <taxon>Coriobacteriaceae</taxon>
        <taxon>Enorma</taxon>
    </lineage>
</organism>
<feature type="compositionally biased region" description="Basic and acidic residues" evidence="1">
    <location>
        <begin position="11"/>
        <end position="26"/>
    </location>
</feature>
<dbReference type="EMBL" id="NFIE01000011">
    <property type="protein sequence ID" value="OUN88553.1"/>
    <property type="molecule type" value="Genomic_DNA"/>
</dbReference>
<proteinExistence type="predicted"/>
<dbReference type="AlphaFoldDB" id="A0A1Y3XSS5"/>
<evidence type="ECO:0000313" key="4">
    <source>
        <dbReference type="Proteomes" id="UP000195781"/>
    </source>
</evidence>
<keyword evidence="4" id="KW-1185">Reference proteome</keyword>
<keyword evidence="2" id="KW-0472">Membrane</keyword>
<reference evidence="4" key="1">
    <citation type="submission" date="2017-04" db="EMBL/GenBank/DDBJ databases">
        <title>Function of individual gut microbiota members based on whole genome sequencing of pure cultures obtained from chicken caecum.</title>
        <authorList>
            <person name="Medvecky M."/>
            <person name="Cejkova D."/>
            <person name="Polansky O."/>
            <person name="Karasova D."/>
            <person name="Kubasova T."/>
            <person name="Cizek A."/>
            <person name="Rychlik I."/>
        </authorList>
    </citation>
    <scope>NUCLEOTIDE SEQUENCE [LARGE SCALE GENOMIC DNA]</scope>
    <source>
        <strain evidence="4">An5</strain>
    </source>
</reference>
<comment type="caution">
    <text evidence="3">The sequence shown here is derived from an EMBL/GenBank/DDBJ whole genome shotgun (WGS) entry which is preliminary data.</text>
</comment>
<evidence type="ECO:0000256" key="1">
    <source>
        <dbReference type="SAM" id="MobiDB-lite"/>
    </source>
</evidence>
<dbReference type="OrthoDB" id="3183971at2"/>
<accession>A0A1Y3XSS5</accession>
<sequence>MDLFIETPRQVSERRERELRVQSDRRDALQGVPDVAAAAPGVVDVGAAPPGGGAASVAVARRSGQAGSWEDAAAAAGRAQGFQAAAPHGAGYAGNEPYSVAQEAYREELAFDKRRTRRRKRLAVLRVVGLIIGIPLLLAVVFVGSYVCTCILNGATPEEVAELLGEMAGHVTNFFAQLG</sequence>